<accession>A0A0E2HDS2</accession>
<dbReference type="InterPro" id="IPR035990">
    <property type="entry name" value="TIM_sf"/>
</dbReference>
<organism evidence="11 12">
    <name type="scientific">[Clostridium] clostridioforme 90A8</name>
    <dbReference type="NCBI Taxonomy" id="999408"/>
    <lineage>
        <taxon>Bacteria</taxon>
        <taxon>Bacillati</taxon>
        <taxon>Bacillota</taxon>
        <taxon>Clostridia</taxon>
        <taxon>Lachnospirales</taxon>
        <taxon>Lachnospiraceae</taxon>
        <taxon>Enterocloster</taxon>
    </lineage>
</organism>
<dbReference type="RefSeq" id="WP_002584465.1">
    <property type="nucleotide sequence ID" value="NZ_KB851009.1"/>
</dbReference>
<dbReference type="InterPro" id="IPR022896">
    <property type="entry name" value="TrioseP_Isoase_bac/euk"/>
</dbReference>
<dbReference type="UniPathway" id="UPA00109">
    <property type="reaction ID" value="UER00189"/>
</dbReference>
<dbReference type="SUPFAM" id="SSF51351">
    <property type="entry name" value="Triosephosphate isomerase (TIM)"/>
    <property type="match status" value="1"/>
</dbReference>
<evidence type="ECO:0000256" key="9">
    <source>
        <dbReference type="HAMAP-Rule" id="MF_00147"/>
    </source>
</evidence>
<evidence type="ECO:0000256" key="5">
    <source>
        <dbReference type="ARBA" id="ARBA00022432"/>
    </source>
</evidence>
<dbReference type="PROSITE" id="PS00171">
    <property type="entry name" value="TIM_1"/>
    <property type="match status" value="1"/>
</dbReference>
<evidence type="ECO:0000256" key="2">
    <source>
        <dbReference type="ARBA" id="ARBA00007422"/>
    </source>
</evidence>
<dbReference type="GeneID" id="57961085"/>
<comment type="caution">
    <text evidence="11">The sequence shown here is derived from an EMBL/GenBank/DDBJ whole genome shotgun (WGS) entry which is preliminary data.</text>
</comment>
<dbReference type="GO" id="GO:0019563">
    <property type="term" value="P:glycerol catabolic process"/>
    <property type="evidence" value="ECO:0007669"/>
    <property type="project" value="TreeGrafter"/>
</dbReference>
<dbReference type="GO" id="GO:0046166">
    <property type="term" value="P:glyceraldehyde-3-phosphate biosynthetic process"/>
    <property type="evidence" value="ECO:0007669"/>
    <property type="project" value="TreeGrafter"/>
</dbReference>
<comment type="catalytic activity">
    <reaction evidence="9 10">
        <text>D-glyceraldehyde 3-phosphate = dihydroxyacetone phosphate</text>
        <dbReference type="Rhea" id="RHEA:18585"/>
        <dbReference type="ChEBI" id="CHEBI:57642"/>
        <dbReference type="ChEBI" id="CHEBI:59776"/>
        <dbReference type="EC" id="5.3.1.1"/>
    </reaction>
</comment>
<evidence type="ECO:0000256" key="1">
    <source>
        <dbReference type="ARBA" id="ARBA00004680"/>
    </source>
</evidence>
<dbReference type="HOGENOM" id="CLU_024251_2_3_9"/>
<feature type="binding site" evidence="9">
    <location>
        <position position="213"/>
    </location>
    <ligand>
        <name>substrate</name>
    </ligand>
</feature>
<feature type="binding site" evidence="9">
    <location>
        <begin position="234"/>
        <end position="235"/>
    </location>
    <ligand>
        <name>substrate</name>
    </ligand>
</feature>
<feature type="binding site" evidence="9">
    <location>
        <position position="173"/>
    </location>
    <ligand>
        <name>substrate</name>
    </ligand>
</feature>
<evidence type="ECO:0000256" key="10">
    <source>
        <dbReference type="RuleBase" id="RU363013"/>
    </source>
</evidence>
<dbReference type="PANTHER" id="PTHR21139">
    <property type="entry name" value="TRIOSEPHOSPHATE ISOMERASE"/>
    <property type="match status" value="1"/>
</dbReference>
<dbReference type="Proteomes" id="UP000013085">
    <property type="component" value="Unassembled WGS sequence"/>
</dbReference>
<feature type="active site" description="Electrophile" evidence="9">
    <location>
        <position position="95"/>
    </location>
</feature>
<dbReference type="HAMAP" id="MF_00147_B">
    <property type="entry name" value="TIM_B"/>
    <property type="match status" value="1"/>
</dbReference>
<keyword evidence="5 9" id="KW-0312">Gluconeogenesis</keyword>
<dbReference type="Gene3D" id="3.20.20.70">
    <property type="entry name" value="Aldolase class I"/>
    <property type="match status" value="1"/>
</dbReference>
<dbReference type="GO" id="GO:0006096">
    <property type="term" value="P:glycolytic process"/>
    <property type="evidence" value="ECO:0007669"/>
    <property type="project" value="UniProtKB-UniRule"/>
</dbReference>
<evidence type="ECO:0000313" key="11">
    <source>
        <dbReference type="EMBL" id="ENZ17879.1"/>
    </source>
</evidence>
<feature type="binding site" evidence="9">
    <location>
        <begin position="10"/>
        <end position="12"/>
    </location>
    <ligand>
        <name>substrate</name>
    </ligand>
</feature>
<dbReference type="EMBL" id="AGYR01000012">
    <property type="protein sequence ID" value="ENZ17879.1"/>
    <property type="molecule type" value="Genomic_DNA"/>
</dbReference>
<gene>
    <name evidence="9" type="primary">tpiA</name>
    <name evidence="11" type="ORF">HMPREF1090_01429</name>
</gene>
<keyword evidence="6 9" id="KW-0963">Cytoplasm</keyword>
<dbReference type="EC" id="5.3.1.1" evidence="3 9"/>
<evidence type="ECO:0000313" key="12">
    <source>
        <dbReference type="Proteomes" id="UP000013085"/>
    </source>
</evidence>
<dbReference type="InterPro" id="IPR020861">
    <property type="entry name" value="Triosephosphate_isomerase_AS"/>
</dbReference>
<keyword evidence="8 9" id="KW-0413">Isomerase</keyword>
<comment type="similarity">
    <text evidence="2 9 10">Belongs to the triosephosphate isomerase family.</text>
</comment>
<dbReference type="PANTHER" id="PTHR21139:SF42">
    <property type="entry name" value="TRIOSEPHOSPHATE ISOMERASE"/>
    <property type="match status" value="1"/>
</dbReference>
<dbReference type="GO" id="GO:0006094">
    <property type="term" value="P:gluconeogenesis"/>
    <property type="evidence" value="ECO:0007669"/>
    <property type="project" value="UniProtKB-UniRule"/>
</dbReference>
<dbReference type="UniPathway" id="UPA00138"/>
<dbReference type="GO" id="GO:0004807">
    <property type="term" value="F:triose-phosphate isomerase activity"/>
    <property type="evidence" value="ECO:0007669"/>
    <property type="project" value="UniProtKB-UniRule"/>
</dbReference>
<dbReference type="InterPro" id="IPR000652">
    <property type="entry name" value="Triosephosphate_isomerase"/>
</dbReference>
<protein>
    <recommendedName>
        <fullName evidence="4 9">Triosephosphate isomerase</fullName>
        <shortName evidence="9">TIM</shortName>
        <shortName evidence="9">TPI</shortName>
        <ecNumber evidence="3 9">5.3.1.1</ecNumber>
    </recommendedName>
    <alternativeName>
        <fullName evidence="9">Triose-phosphate isomerase</fullName>
    </alternativeName>
</protein>
<reference evidence="11 12" key="1">
    <citation type="submission" date="2013-01" db="EMBL/GenBank/DDBJ databases">
        <title>The Genome Sequence of Clostridium clostridioforme 90A8.</title>
        <authorList>
            <consortium name="The Broad Institute Genome Sequencing Platform"/>
            <person name="Earl A."/>
            <person name="Ward D."/>
            <person name="Feldgarden M."/>
            <person name="Gevers D."/>
            <person name="Courvalin P."/>
            <person name="Lambert T."/>
            <person name="Walker B."/>
            <person name="Young S.K."/>
            <person name="Zeng Q."/>
            <person name="Gargeya S."/>
            <person name="Fitzgerald M."/>
            <person name="Haas B."/>
            <person name="Abouelleil A."/>
            <person name="Alvarado L."/>
            <person name="Arachchi H.M."/>
            <person name="Berlin A.M."/>
            <person name="Chapman S.B."/>
            <person name="Dewar J."/>
            <person name="Goldberg J."/>
            <person name="Griggs A."/>
            <person name="Gujja S."/>
            <person name="Hansen M."/>
            <person name="Howarth C."/>
            <person name="Imamovic A."/>
            <person name="Larimer J."/>
            <person name="McCowan C."/>
            <person name="Murphy C."/>
            <person name="Neiman D."/>
            <person name="Pearson M."/>
            <person name="Priest M."/>
            <person name="Roberts A."/>
            <person name="Saif S."/>
            <person name="Shea T."/>
            <person name="Sisk P."/>
            <person name="Sykes S."/>
            <person name="Wortman J."/>
            <person name="Nusbaum C."/>
            <person name="Birren B."/>
        </authorList>
    </citation>
    <scope>NUCLEOTIDE SEQUENCE [LARGE SCALE GENOMIC DNA]</scope>
    <source>
        <strain evidence="11 12">90A8</strain>
    </source>
</reference>
<name>A0A0E2HDS2_9FIRM</name>
<dbReference type="CDD" id="cd00311">
    <property type="entry name" value="TIM"/>
    <property type="match status" value="1"/>
</dbReference>
<evidence type="ECO:0000256" key="8">
    <source>
        <dbReference type="ARBA" id="ARBA00023235"/>
    </source>
</evidence>
<proteinExistence type="inferred from homology"/>
<comment type="function">
    <text evidence="9">Involved in the gluconeogenesis. Catalyzes stereospecifically the conversion of dihydroxyacetone phosphate (DHAP) to D-glyceraldehyde-3-phosphate (G3P).</text>
</comment>
<feature type="active site" description="Proton acceptor" evidence="9">
    <location>
        <position position="167"/>
    </location>
</feature>
<evidence type="ECO:0000256" key="3">
    <source>
        <dbReference type="ARBA" id="ARBA00011940"/>
    </source>
</evidence>
<dbReference type="AlphaFoldDB" id="A0A0E2HDS2"/>
<comment type="subcellular location">
    <subcellularLocation>
        <location evidence="9 10">Cytoplasm</location>
    </subcellularLocation>
</comment>
<dbReference type="InterPro" id="IPR013785">
    <property type="entry name" value="Aldolase_TIM"/>
</dbReference>
<keyword evidence="7 9" id="KW-0324">Glycolysis</keyword>
<evidence type="ECO:0000256" key="4">
    <source>
        <dbReference type="ARBA" id="ARBA00019397"/>
    </source>
</evidence>
<dbReference type="Pfam" id="PF00121">
    <property type="entry name" value="TIM"/>
    <property type="match status" value="1"/>
</dbReference>
<evidence type="ECO:0000256" key="7">
    <source>
        <dbReference type="ARBA" id="ARBA00023152"/>
    </source>
</evidence>
<evidence type="ECO:0000256" key="6">
    <source>
        <dbReference type="ARBA" id="ARBA00022490"/>
    </source>
</evidence>
<comment type="subunit">
    <text evidence="9 10">Homodimer.</text>
</comment>
<dbReference type="FunFam" id="3.20.20.70:FF:000016">
    <property type="entry name" value="Triosephosphate isomerase"/>
    <property type="match status" value="1"/>
</dbReference>
<sequence length="250" mass="27138">MSRKKIIAGNWKMNMTPSEAVALVNELKPLVVNEDVDVVFCVPAIDIIPAMEAAKGTNICIGAENMYYEEKGAYTGEISPNMLVDAGVKYVIIGHSERREYFAETDETVNKKVLKAFEHGITPIVCCGETLTQRERGITIDWIRQQIKIAFLNVTADQAKTAVIAYEPIWAIGTGKVATTEQAEEVCAAIRVCIGEIYDEATAEAIRIQYGGSVSASSAPELFAQPDIDGGLVGGASLKPDFGKIVNYNK</sequence>
<dbReference type="GO" id="GO:0005829">
    <property type="term" value="C:cytosol"/>
    <property type="evidence" value="ECO:0007669"/>
    <property type="project" value="TreeGrafter"/>
</dbReference>
<comment type="pathway">
    <text evidence="9 10">Carbohydrate biosynthesis; gluconeogenesis.</text>
</comment>
<comment type="pathway">
    <text evidence="1 9 10">Carbohydrate degradation; glycolysis; D-glyceraldehyde 3-phosphate from glycerone phosphate: step 1/1.</text>
</comment>
<dbReference type="PROSITE" id="PS51440">
    <property type="entry name" value="TIM_2"/>
    <property type="match status" value="1"/>
</dbReference>
<dbReference type="PATRIC" id="fig|999408.3.peg.1543"/>
<dbReference type="NCBIfam" id="TIGR00419">
    <property type="entry name" value="tim"/>
    <property type="match status" value="1"/>
</dbReference>